<accession>A0A6P4Y681</accession>
<dbReference type="PANTHER" id="PTHR45752">
    <property type="entry name" value="LEUCINE-RICH REPEAT-CONTAINING"/>
    <property type="match status" value="1"/>
</dbReference>
<keyword evidence="2" id="KW-0677">Repeat</keyword>
<dbReference type="GO" id="GO:0000166">
    <property type="term" value="F:nucleotide binding"/>
    <property type="evidence" value="ECO:0007669"/>
    <property type="project" value="UniProtKB-KW"/>
</dbReference>
<evidence type="ECO:0000256" key="1">
    <source>
        <dbReference type="ARBA" id="ARBA00022614"/>
    </source>
</evidence>
<dbReference type="InterPro" id="IPR027417">
    <property type="entry name" value="P-loop_NTPase"/>
</dbReference>
<organism evidence="5 6">
    <name type="scientific">Branchiostoma belcheri</name>
    <name type="common">Amphioxus</name>
    <dbReference type="NCBI Taxonomy" id="7741"/>
    <lineage>
        <taxon>Eukaryota</taxon>
        <taxon>Metazoa</taxon>
        <taxon>Chordata</taxon>
        <taxon>Cephalochordata</taxon>
        <taxon>Leptocardii</taxon>
        <taxon>Amphioxiformes</taxon>
        <taxon>Branchiostomatidae</taxon>
        <taxon>Branchiostoma</taxon>
    </lineage>
</organism>
<dbReference type="InterPro" id="IPR055414">
    <property type="entry name" value="LRR_R13L4/SHOC2-like"/>
</dbReference>
<dbReference type="Pfam" id="PF25497">
    <property type="entry name" value="COR-B"/>
    <property type="match status" value="1"/>
</dbReference>
<dbReference type="KEGG" id="bbel:109466664"/>
<dbReference type="Gene3D" id="3.30.70.1390">
    <property type="entry name" value="ROC domain from the Parkinson's disease-associated leucine-rich repeat kinase 2"/>
    <property type="match status" value="1"/>
</dbReference>
<dbReference type="GO" id="GO:0009966">
    <property type="term" value="P:regulation of signal transduction"/>
    <property type="evidence" value="ECO:0007669"/>
    <property type="project" value="UniProtKB-ARBA"/>
</dbReference>
<reference evidence="6" key="1">
    <citation type="submission" date="2025-08" db="UniProtKB">
        <authorList>
            <consortium name="RefSeq"/>
        </authorList>
    </citation>
    <scope>IDENTIFICATION</scope>
    <source>
        <tissue evidence="6">Gonad</tissue>
    </source>
</reference>
<dbReference type="OrthoDB" id="676979at2759"/>
<dbReference type="GeneID" id="109466664"/>
<dbReference type="SMART" id="SM00364">
    <property type="entry name" value="LRR_BAC"/>
    <property type="match status" value="10"/>
</dbReference>
<protein>
    <submittedName>
        <fullName evidence="6">Malignant fibrous histiocytoma-amplified sequence 1 homolog</fullName>
    </submittedName>
</protein>
<dbReference type="InterPro" id="IPR057263">
    <property type="entry name" value="COR-B"/>
</dbReference>
<evidence type="ECO:0000313" key="6">
    <source>
        <dbReference type="RefSeq" id="XP_019619958.1"/>
    </source>
</evidence>
<dbReference type="Gene3D" id="3.40.50.300">
    <property type="entry name" value="P-loop containing nucleotide triphosphate hydrolases"/>
    <property type="match status" value="1"/>
</dbReference>
<dbReference type="InterPro" id="IPR003591">
    <property type="entry name" value="Leu-rich_rpt_typical-subtyp"/>
</dbReference>
<name>A0A6P4Y681_BRABE</name>
<dbReference type="SUPFAM" id="SSF52540">
    <property type="entry name" value="P-loop containing nucleoside triphosphate hydrolases"/>
    <property type="match status" value="1"/>
</dbReference>
<sequence>MAYSSWRLADKRYLVTPKVIRADLRSRGFKAVPEEVVQLRDVEVLDLSNNDLALLPQQLRFLTRLKELRLASNKLHVLPSVVLTFERLVGLHLYQNELSSLPERFGLLTTIRVLDLRGNRFTAFPSAILSLTQLKELNISQNKIAVVPDNIEKLWQLTDLLMDHNQLSFLPETLGNLSQLRELRVQGNPLACVPECIKKLKRLQTLFLGNFLGLGQEDGYTISELPEDVAKLNLLTVMTVRGGLLTSLPDTFGTLRLKELDFSFNLFAVVPKQVIEVSTLEKLNLCYNRLTSLPDDVYKMQKLKTMILYGNEIKELPPPVLRLSRLVMLNLDHNQLTTLPDDIGKLESLEYLLVSGNNMDFLPEGLCNLKSLFHLNISDNNVEVLPADFGKLPRLKSARHLHTRGNPLVQPPRRVCDSGMAAIKSYQEQLQRAEVVRTPRIKLCVFGDSLAGKTSLVYGLMHGKPPRAASQTSRTRVTKINTWDTKMGVEFEVYDFGGNQLYNLLYQHFLTDGAVNVVTVNMQSYNPSRFYSAVGYWLDLLNARSPGSTVLLVGTHADKCKPEKLRDRCGDVQAQVEVLQRRQLQEAQAQDERVDILVDKTGKQSKPGIKMKDILPDWVRERRDRAKALLENRLEIHPTLMTVSLGKNIQGITELRNELVTKVSDIAKFPVMRRLVPQTWSDLHKVLQDERRKPRVWLTWRECLRLGQRVGLNIEKLRLALDHLQLTGTLLRFPHVPSLADYVFHDPGRLANVLREALTPSMESVLKEGKVRFPDVRWNDLTDAISVFRDMNFLSTKLLEGLLQPCSSEVHDGKALVSLLEACELCFGVKDDSVQEALFASCHYFPGYQQASQPADLIDIWAEELPNHQEQLQLGCQIRGFCPPGLFERWSTRVNRLVQERRDWKDGMVAYRGGVPVLVERAQDGVANVEIVLSARGQIKEAFRMWNATLPLLTHLLELLDEWPGALYSTYVTCAHCLKQRLENPYRYPEENLHQPYVVGMTSVRCPRSMYKESVSAMLVHPQL</sequence>
<evidence type="ECO:0000259" key="4">
    <source>
        <dbReference type="PROSITE" id="PS51424"/>
    </source>
</evidence>
<dbReference type="SMART" id="SM00369">
    <property type="entry name" value="LRR_TYP"/>
    <property type="match status" value="11"/>
</dbReference>
<keyword evidence="5" id="KW-1185">Reference proteome</keyword>
<feature type="domain" description="Roc" evidence="4">
    <location>
        <begin position="434"/>
        <end position="666"/>
    </location>
</feature>
<dbReference type="Gene3D" id="3.80.10.10">
    <property type="entry name" value="Ribonuclease Inhibitor"/>
    <property type="match status" value="3"/>
</dbReference>
<keyword evidence="3" id="KW-0547">Nucleotide-binding</keyword>
<dbReference type="InterPro" id="IPR020859">
    <property type="entry name" value="ROC"/>
</dbReference>
<dbReference type="Proteomes" id="UP000515135">
    <property type="component" value="Unplaced"/>
</dbReference>
<dbReference type="PROSITE" id="PS51450">
    <property type="entry name" value="LRR"/>
    <property type="match status" value="2"/>
</dbReference>
<proteinExistence type="predicted"/>
<dbReference type="InterPro" id="IPR050715">
    <property type="entry name" value="LRR-SigEffector_domain"/>
</dbReference>
<dbReference type="Pfam" id="PF23598">
    <property type="entry name" value="LRR_14"/>
    <property type="match status" value="2"/>
</dbReference>
<evidence type="ECO:0000313" key="5">
    <source>
        <dbReference type="Proteomes" id="UP000515135"/>
    </source>
</evidence>
<dbReference type="RefSeq" id="XP_019619958.1">
    <property type="nucleotide sequence ID" value="XM_019764399.1"/>
</dbReference>
<dbReference type="Pfam" id="PF08477">
    <property type="entry name" value="Roc"/>
    <property type="match status" value="1"/>
</dbReference>
<dbReference type="InterPro" id="IPR032675">
    <property type="entry name" value="LRR_dom_sf"/>
</dbReference>
<keyword evidence="1" id="KW-0433">Leucine-rich repeat</keyword>
<dbReference type="InterPro" id="IPR001611">
    <property type="entry name" value="Leu-rich_rpt"/>
</dbReference>
<gene>
    <name evidence="6" type="primary">LOC109466664</name>
</gene>
<evidence type="ECO:0000256" key="2">
    <source>
        <dbReference type="ARBA" id="ARBA00022737"/>
    </source>
</evidence>
<evidence type="ECO:0000256" key="3">
    <source>
        <dbReference type="ARBA" id="ARBA00022741"/>
    </source>
</evidence>
<dbReference type="PANTHER" id="PTHR45752:SF187">
    <property type="entry name" value="LEUCINE-RICH REPEAT AND IQ DOMAIN-CONTAINING PROTEIN 4"/>
    <property type="match status" value="1"/>
</dbReference>
<dbReference type="PROSITE" id="PS51424">
    <property type="entry name" value="ROC"/>
    <property type="match status" value="1"/>
</dbReference>
<dbReference type="SUPFAM" id="SSF52058">
    <property type="entry name" value="L domain-like"/>
    <property type="match status" value="2"/>
</dbReference>
<dbReference type="AlphaFoldDB" id="A0A6P4Y681"/>